<organism evidence="13 14">
    <name type="scientific">Eufriesea mexicana</name>
    <dbReference type="NCBI Taxonomy" id="516756"/>
    <lineage>
        <taxon>Eukaryota</taxon>
        <taxon>Metazoa</taxon>
        <taxon>Ecdysozoa</taxon>
        <taxon>Arthropoda</taxon>
        <taxon>Hexapoda</taxon>
        <taxon>Insecta</taxon>
        <taxon>Pterygota</taxon>
        <taxon>Neoptera</taxon>
        <taxon>Endopterygota</taxon>
        <taxon>Hymenoptera</taxon>
        <taxon>Apocrita</taxon>
        <taxon>Aculeata</taxon>
        <taxon>Apoidea</taxon>
        <taxon>Anthophila</taxon>
        <taxon>Apidae</taxon>
        <taxon>Eufriesea</taxon>
    </lineage>
</organism>
<evidence type="ECO:0000256" key="6">
    <source>
        <dbReference type="ARBA" id="ARBA00022781"/>
    </source>
</evidence>
<reference evidence="13 14" key="1">
    <citation type="submission" date="2015-07" db="EMBL/GenBank/DDBJ databases">
        <title>The genome of Eufriesea mexicana.</title>
        <authorList>
            <person name="Pan H."/>
            <person name="Kapheim K."/>
        </authorList>
    </citation>
    <scope>NUCLEOTIDE SEQUENCE [LARGE SCALE GENOMIC DNA]</scope>
    <source>
        <strain evidence="13">0111107269</strain>
        <tissue evidence="13">Whole body</tissue>
    </source>
</reference>
<keyword evidence="8" id="KW-0406">Ion transport</keyword>
<evidence type="ECO:0000256" key="11">
    <source>
        <dbReference type="SAM" id="MobiDB-lite"/>
    </source>
</evidence>
<keyword evidence="7 12" id="KW-1133">Transmembrane helix</keyword>
<accession>A0A310SQL4</accession>
<keyword evidence="9 12" id="KW-0472">Membrane</keyword>
<evidence type="ECO:0000256" key="12">
    <source>
        <dbReference type="SAM" id="Phobius"/>
    </source>
</evidence>
<dbReference type="Pfam" id="PF03189">
    <property type="entry name" value="Otopetrin"/>
    <property type="match status" value="2"/>
</dbReference>
<feature type="compositionally biased region" description="Polar residues" evidence="11">
    <location>
        <begin position="1"/>
        <end position="27"/>
    </location>
</feature>
<evidence type="ECO:0000256" key="1">
    <source>
        <dbReference type="ARBA" id="ARBA00004651"/>
    </source>
</evidence>
<evidence type="ECO:0000256" key="2">
    <source>
        <dbReference type="ARBA" id="ARBA00006513"/>
    </source>
</evidence>
<feature type="transmembrane region" description="Helical" evidence="12">
    <location>
        <begin position="455"/>
        <end position="479"/>
    </location>
</feature>
<feature type="transmembrane region" description="Helical" evidence="12">
    <location>
        <begin position="563"/>
        <end position="580"/>
    </location>
</feature>
<keyword evidence="6" id="KW-0375">Hydrogen ion transport</keyword>
<dbReference type="GO" id="GO:0005886">
    <property type="term" value="C:plasma membrane"/>
    <property type="evidence" value="ECO:0007669"/>
    <property type="project" value="UniProtKB-SubCell"/>
</dbReference>
<evidence type="ECO:0000256" key="9">
    <source>
        <dbReference type="ARBA" id="ARBA00023136"/>
    </source>
</evidence>
<protein>
    <submittedName>
        <fullName evidence="13">Otopetrin-3</fullName>
    </submittedName>
</protein>
<gene>
    <name evidence="13" type="ORF">WN48_02321</name>
</gene>
<dbReference type="GO" id="GO:0015252">
    <property type="term" value="F:proton channel activity"/>
    <property type="evidence" value="ECO:0007669"/>
    <property type="project" value="InterPro"/>
</dbReference>
<keyword evidence="3" id="KW-0813">Transport</keyword>
<keyword evidence="14" id="KW-1185">Reference proteome</keyword>
<feature type="transmembrane region" description="Helical" evidence="12">
    <location>
        <begin position="254"/>
        <end position="275"/>
    </location>
</feature>
<feature type="transmembrane region" description="Helical" evidence="12">
    <location>
        <begin position="166"/>
        <end position="184"/>
    </location>
</feature>
<dbReference type="Proteomes" id="UP000250275">
    <property type="component" value="Unassembled WGS sequence"/>
</dbReference>
<dbReference type="AlphaFoldDB" id="A0A310SQL4"/>
<keyword evidence="4" id="KW-1003">Cell membrane</keyword>
<feature type="transmembrane region" description="Helical" evidence="12">
    <location>
        <begin position="527"/>
        <end position="551"/>
    </location>
</feature>
<keyword evidence="5 12" id="KW-0812">Transmembrane</keyword>
<dbReference type="PANTHER" id="PTHR21522:SF30">
    <property type="entry name" value="GH01206P"/>
    <property type="match status" value="1"/>
</dbReference>
<sequence length="693" mass="76639">MNNSQSNITTTCESKNRDTQSPITLSSEADGKDYPLSPRGRMSHPRRQSMSLTAVINHRRGLLGALISGIGSNMSLPSCMPQDHEFLTGQMVGYKTPLLNNHPEKYDHEAQKQRPNFLPLSPVSPAYVPVNALDPARAKQQMIEQMPRITEKRKCHAEMVSIMSSLYAKLLIVIGLAVPITASVTERVPASLKQGFYLYLYLVSVTFVISMHVFVLRDKAVWNRRGKNEKEQMYKLDENGDRVNQCQTQQYGSFCLRLGAVGFGAGSLVFTGLQIGAEIASGPFRAITPGARLLLVTAQMHFIFLNSKSLSLAKHTALAKLGLMHMIATNLCEWLQAFRLFAKALVEETQHEIDQLGHTHDDEAGILASLLRDASPFLFPCTIEFSLICAVILFEMWKRVDEKKDANSETPSRSSYHLSIDCSSSHRGLFGGIMVVAATILSLIMFFVLKEAKMKIAIVQVTALDATILVLGMIASVAGTSKLEALQQKIIKPSDLDTTLLAAAQAGVYLHCLFGVVGDVLTMGPTWVLSLITDLLALVQSTSQTLLIKIAWGRRCSRNNKPGKELITFLIVVNIALWTVNTLEKSRAGVRPDHLRFFGVWAWTIITHVSMPLAIFYRFHSAICLFEIWKTCYKSRSSTITSRGKQAWLQREVGDASVVGESERVDGEELLANPLLLLPPLLHPLPSSPANPL</sequence>
<feature type="transmembrane region" description="Helical" evidence="12">
    <location>
        <begin position="287"/>
        <end position="305"/>
    </location>
</feature>
<dbReference type="InterPro" id="IPR004878">
    <property type="entry name" value="Otopetrin"/>
</dbReference>
<dbReference type="EMBL" id="KQ761662">
    <property type="protein sequence ID" value="OAD57193.1"/>
    <property type="molecule type" value="Genomic_DNA"/>
</dbReference>
<feature type="region of interest" description="Disordered" evidence="11">
    <location>
        <begin position="1"/>
        <end position="48"/>
    </location>
</feature>
<evidence type="ECO:0000256" key="5">
    <source>
        <dbReference type="ARBA" id="ARBA00022692"/>
    </source>
</evidence>
<evidence type="ECO:0000256" key="8">
    <source>
        <dbReference type="ARBA" id="ARBA00023065"/>
    </source>
</evidence>
<evidence type="ECO:0000256" key="3">
    <source>
        <dbReference type="ARBA" id="ARBA00022448"/>
    </source>
</evidence>
<dbReference type="OrthoDB" id="6429739at2759"/>
<proteinExistence type="inferred from homology"/>
<name>A0A310SQL4_9HYME</name>
<feature type="transmembrane region" description="Helical" evidence="12">
    <location>
        <begin position="429"/>
        <end position="449"/>
    </location>
</feature>
<keyword evidence="10" id="KW-0407">Ion channel</keyword>
<feature type="transmembrane region" description="Helical" evidence="12">
    <location>
        <begin position="196"/>
        <end position="216"/>
    </location>
</feature>
<dbReference type="PANTHER" id="PTHR21522">
    <property type="entry name" value="PROTON CHANNEL OTOP"/>
    <property type="match status" value="1"/>
</dbReference>
<comment type="similarity">
    <text evidence="2">Belongs to the otopetrin family.</text>
</comment>
<feature type="transmembrane region" description="Helical" evidence="12">
    <location>
        <begin position="377"/>
        <end position="394"/>
    </location>
</feature>
<evidence type="ECO:0000313" key="13">
    <source>
        <dbReference type="EMBL" id="OAD57193.1"/>
    </source>
</evidence>
<evidence type="ECO:0000256" key="10">
    <source>
        <dbReference type="ARBA" id="ARBA00023303"/>
    </source>
</evidence>
<evidence type="ECO:0000256" key="7">
    <source>
        <dbReference type="ARBA" id="ARBA00022989"/>
    </source>
</evidence>
<comment type="subcellular location">
    <subcellularLocation>
        <location evidence="1">Cell membrane</location>
        <topology evidence="1">Multi-pass membrane protein</topology>
    </subcellularLocation>
</comment>
<evidence type="ECO:0000256" key="4">
    <source>
        <dbReference type="ARBA" id="ARBA00022475"/>
    </source>
</evidence>
<evidence type="ECO:0000313" key="14">
    <source>
        <dbReference type="Proteomes" id="UP000250275"/>
    </source>
</evidence>
<feature type="transmembrane region" description="Helical" evidence="12">
    <location>
        <begin position="600"/>
        <end position="619"/>
    </location>
</feature>